<feature type="domain" description="GH15-like" evidence="1">
    <location>
        <begin position="215"/>
        <end position="584"/>
    </location>
</feature>
<dbReference type="PANTHER" id="PTHR31616">
    <property type="entry name" value="TREHALASE"/>
    <property type="match status" value="1"/>
</dbReference>
<dbReference type="InterPro" id="IPR045582">
    <property type="entry name" value="Trehalase-like_N"/>
</dbReference>
<dbReference type="GO" id="GO:0005975">
    <property type="term" value="P:carbohydrate metabolic process"/>
    <property type="evidence" value="ECO:0007669"/>
    <property type="project" value="InterPro"/>
</dbReference>
<keyword evidence="4" id="KW-1185">Reference proteome</keyword>
<feature type="domain" description="Trehalase-like N-terminal" evidence="2">
    <location>
        <begin position="2"/>
        <end position="148"/>
    </location>
</feature>
<dbReference type="InterPro" id="IPR011613">
    <property type="entry name" value="GH15-like"/>
</dbReference>
<sequence>MALRIEDYALIGDTRTAGLVGRDGSIDWLCLPRIDSGACFAALLGGAEHGRWALAPAGAARTVRRAYRHDTLMLETELANDEGTVRITDFMPVRPEHPRVLRLVEGVRGRVRMRSEVTVRFDYGHDHPWIRGDDDRLRAISGPHAVILDGDVPHRHDDRAVCSAEFSVGEGERAGLRLSWTGARQSAPEPVDVVTALRDTDRWWRDWAARCTYRGAYRDAVVRSLITVKALTYAPSGGIAAAATTSLPERLGGVRNWDYRFCWIRDATFTLMTLLEAGYEREARDWREWLLRATAGAPEQMQIMYGIDGERRLTESELPWLPGYAGSRPVRTGNAASAQFQLDTYGELMDALHQARARGIPPDRDAWRLQRSLLDFLESHWDDPDNGIWEMRGPRRHFTHSRVMAWAAVDRAVRGVEQFGLDGPLDRWKALREEIFTDVCRHGFDADQGTFTQYYGGSTVDAALLLLPAVGFLPADDRRTRGTVAAIEKHLLRDGLVQRYPMTDRSQELDGLPAGEGVFLPCSFWLADNYILQGRRGEGRALFERLLDLRSDVGLLSEEYDTGARRLVGNVPQALSHVALISTALNLDRNTGPVHRRSG</sequence>
<evidence type="ECO:0000259" key="2">
    <source>
        <dbReference type="Pfam" id="PF19291"/>
    </source>
</evidence>
<proteinExistence type="predicted"/>
<dbReference type="InterPro" id="IPR012341">
    <property type="entry name" value="6hp_glycosidase-like_sf"/>
</dbReference>
<evidence type="ECO:0000259" key="1">
    <source>
        <dbReference type="Pfam" id="PF00723"/>
    </source>
</evidence>
<dbReference type="Gene3D" id="1.50.10.10">
    <property type="match status" value="1"/>
</dbReference>
<gene>
    <name evidence="3" type="ORF">HNR02_004827</name>
</gene>
<dbReference type="Pfam" id="PF00723">
    <property type="entry name" value="Glyco_hydro_15"/>
    <property type="match status" value="1"/>
</dbReference>
<dbReference type="PANTHER" id="PTHR31616:SF0">
    <property type="entry name" value="GLUCAN 1,4-ALPHA-GLUCOSIDASE"/>
    <property type="match status" value="1"/>
</dbReference>
<protein>
    <submittedName>
        <fullName evidence="3">GH15 family glucan-1,4-alpha-glucosidase</fullName>
    </submittedName>
</protein>
<dbReference type="Pfam" id="PF19291">
    <property type="entry name" value="TREH_N"/>
    <property type="match status" value="1"/>
</dbReference>
<evidence type="ECO:0000313" key="3">
    <source>
        <dbReference type="EMBL" id="NYI91504.1"/>
    </source>
</evidence>
<evidence type="ECO:0000313" key="4">
    <source>
        <dbReference type="Proteomes" id="UP000549616"/>
    </source>
</evidence>
<organism evidence="3 4">
    <name type="scientific">Amycolatopsis endophytica</name>
    <dbReference type="NCBI Taxonomy" id="860233"/>
    <lineage>
        <taxon>Bacteria</taxon>
        <taxon>Bacillati</taxon>
        <taxon>Actinomycetota</taxon>
        <taxon>Actinomycetes</taxon>
        <taxon>Pseudonocardiales</taxon>
        <taxon>Pseudonocardiaceae</taxon>
        <taxon>Amycolatopsis</taxon>
    </lineage>
</organism>
<dbReference type="AlphaFoldDB" id="A0A853B9Q7"/>
<reference evidence="3 4" key="1">
    <citation type="submission" date="2020-07" db="EMBL/GenBank/DDBJ databases">
        <title>Sequencing the genomes of 1000 actinobacteria strains.</title>
        <authorList>
            <person name="Klenk H.-P."/>
        </authorList>
    </citation>
    <scope>NUCLEOTIDE SEQUENCE [LARGE SCALE GENOMIC DNA]</scope>
    <source>
        <strain evidence="3 4">DSM 104006</strain>
    </source>
</reference>
<comment type="caution">
    <text evidence="3">The sequence shown here is derived from an EMBL/GenBank/DDBJ whole genome shotgun (WGS) entry which is preliminary data.</text>
</comment>
<dbReference type="RefSeq" id="WP_179775383.1">
    <property type="nucleotide sequence ID" value="NZ_JACCFK010000001.1"/>
</dbReference>
<accession>A0A853B9Q7</accession>
<dbReference type="InterPro" id="IPR008928">
    <property type="entry name" value="6-hairpin_glycosidase_sf"/>
</dbReference>
<dbReference type="SUPFAM" id="SSF48208">
    <property type="entry name" value="Six-hairpin glycosidases"/>
    <property type="match status" value="1"/>
</dbReference>
<name>A0A853B9Q7_9PSEU</name>
<dbReference type="Proteomes" id="UP000549616">
    <property type="component" value="Unassembled WGS sequence"/>
</dbReference>
<dbReference type="GO" id="GO:0004553">
    <property type="term" value="F:hydrolase activity, hydrolyzing O-glycosyl compounds"/>
    <property type="evidence" value="ECO:0007669"/>
    <property type="project" value="TreeGrafter"/>
</dbReference>
<dbReference type="EMBL" id="JACCFK010000001">
    <property type="protein sequence ID" value="NYI91504.1"/>
    <property type="molecule type" value="Genomic_DNA"/>
</dbReference>